<dbReference type="InterPro" id="IPR022742">
    <property type="entry name" value="Hydrolase_4"/>
</dbReference>
<feature type="transmembrane region" description="Helical" evidence="1">
    <location>
        <begin position="21"/>
        <end position="41"/>
    </location>
</feature>
<keyword evidence="1" id="KW-0812">Transmembrane</keyword>
<dbReference type="Proteomes" id="UP000634206">
    <property type="component" value="Unassembled WGS sequence"/>
</dbReference>
<feature type="domain" description="Serine aminopeptidase S33" evidence="2">
    <location>
        <begin position="77"/>
        <end position="182"/>
    </location>
</feature>
<dbReference type="Pfam" id="PF12146">
    <property type="entry name" value="Hydrolase_4"/>
    <property type="match status" value="1"/>
</dbReference>
<dbReference type="PANTHER" id="PTHR12277:SF81">
    <property type="entry name" value="PROTEIN ABHD13"/>
    <property type="match status" value="1"/>
</dbReference>
<organism evidence="3 4">
    <name type="scientific">Oceaniferula flava</name>
    <dbReference type="NCBI Taxonomy" id="2800421"/>
    <lineage>
        <taxon>Bacteria</taxon>
        <taxon>Pseudomonadati</taxon>
        <taxon>Verrucomicrobiota</taxon>
        <taxon>Verrucomicrobiia</taxon>
        <taxon>Verrucomicrobiales</taxon>
        <taxon>Verrucomicrobiaceae</taxon>
        <taxon>Oceaniferula</taxon>
    </lineage>
</organism>
<dbReference type="RefSeq" id="WP_309490943.1">
    <property type="nucleotide sequence ID" value="NZ_JAENIG010000012.1"/>
</dbReference>
<accession>A0AAE2SDM7</accession>
<dbReference type="AlphaFoldDB" id="A0AAE2SDM7"/>
<proteinExistence type="predicted"/>
<reference evidence="3" key="1">
    <citation type="submission" date="2021-01" db="EMBL/GenBank/DDBJ databases">
        <title>Modified the classification status of verrucomicrobia.</title>
        <authorList>
            <person name="Feng X."/>
        </authorList>
    </citation>
    <scope>NUCLEOTIDE SEQUENCE</scope>
    <source>
        <strain evidence="3">5K15</strain>
    </source>
</reference>
<comment type="caution">
    <text evidence="3">The sequence shown here is derived from an EMBL/GenBank/DDBJ whole genome shotgun (WGS) entry which is preliminary data.</text>
</comment>
<dbReference type="EMBL" id="JAENIG010000012">
    <property type="protein sequence ID" value="MBK1856321.1"/>
    <property type="molecule type" value="Genomic_DNA"/>
</dbReference>
<dbReference type="Gene3D" id="3.40.50.1820">
    <property type="entry name" value="alpha/beta hydrolase"/>
    <property type="match status" value="1"/>
</dbReference>
<protein>
    <submittedName>
        <fullName evidence="3">Alpha/beta hydrolase</fullName>
    </submittedName>
</protein>
<keyword evidence="4" id="KW-1185">Reference proteome</keyword>
<evidence type="ECO:0000313" key="4">
    <source>
        <dbReference type="Proteomes" id="UP000634206"/>
    </source>
</evidence>
<evidence type="ECO:0000313" key="3">
    <source>
        <dbReference type="EMBL" id="MBK1856321.1"/>
    </source>
</evidence>
<dbReference type="InterPro" id="IPR029058">
    <property type="entry name" value="AB_hydrolase_fold"/>
</dbReference>
<dbReference type="GO" id="GO:0016787">
    <property type="term" value="F:hydrolase activity"/>
    <property type="evidence" value="ECO:0007669"/>
    <property type="project" value="UniProtKB-KW"/>
</dbReference>
<sequence>MGAWKKWIVGEWNWMRPIKSLAFIYLCLLVVACGFSNRILFQPPQARYTEQMTGIQLIERSEGKQVAVYHHPAKPDKPTLLWSHGNAEDIGYLQERLSDFRARGYGILAYDYPGYGLSEGSPNEDSCQDACRAAWQHLTDDLGVRREQVIIYGQSVGSGPSVWLAEQEPCAGLMLVSPFVSAFRAVTRVPLFPGDRFKNIQRIEHIRTPLLVVHGDRDQVIKPWHGKKLHELHPGPKTFVEIEGVGHNDLYLLATDEVLGALDQFWKDVKTP</sequence>
<name>A0AAE2SDM7_9BACT</name>
<keyword evidence="1" id="KW-1133">Transmembrane helix</keyword>
<gene>
    <name evidence="3" type="ORF">JIN83_15215</name>
</gene>
<dbReference type="PANTHER" id="PTHR12277">
    <property type="entry name" value="ALPHA/BETA HYDROLASE DOMAIN-CONTAINING PROTEIN"/>
    <property type="match status" value="1"/>
</dbReference>
<dbReference type="PROSITE" id="PS51257">
    <property type="entry name" value="PROKAR_LIPOPROTEIN"/>
    <property type="match status" value="1"/>
</dbReference>
<keyword evidence="3" id="KW-0378">Hydrolase</keyword>
<keyword evidence="1" id="KW-0472">Membrane</keyword>
<dbReference type="SUPFAM" id="SSF53474">
    <property type="entry name" value="alpha/beta-Hydrolases"/>
    <property type="match status" value="1"/>
</dbReference>
<evidence type="ECO:0000256" key="1">
    <source>
        <dbReference type="SAM" id="Phobius"/>
    </source>
</evidence>
<evidence type="ECO:0000259" key="2">
    <source>
        <dbReference type="Pfam" id="PF12146"/>
    </source>
</evidence>